<dbReference type="InterPro" id="IPR003593">
    <property type="entry name" value="AAA+_ATPase"/>
</dbReference>
<dbReference type="PROSITE" id="PS00211">
    <property type="entry name" value="ABC_TRANSPORTER_1"/>
    <property type="match status" value="1"/>
</dbReference>
<keyword evidence="3" id="KW-0997">Cell inner membrane</keyword>
<proteinExistence type="inferred from homology"/>
<dbReference type="InterPro" id="IPR017871">
    <property type="entry name" value="ABC_transporter-like_CS"/>
</dbReference>
<dbReference type="AlphaFoldDB" id="A0A5E7ASH1"/>
<evidence type="ECO:0000256" key="2">
    <source>
        <dbReference type="ARBA" id="ARBA00022475"/>
    </source>
</evidence>
<dbReference type="GO" id="GO:0005524">
    <property type="term" value="F:ATP binding"/>
    <property type="evidence" value="ECO:0007669"/>
    <property type="project" value="UniProtKB-KW"/>
</dbReference>
<protein>
    <recommendedName>
        <fullName evidence="8">Spermidine/putrescine import ATP-binding protein PotA</fullName>
        <ecNumber evidence="8">7.6.2.11</ecNumber>
    </recommendedName>
</protein>
<keyword evidence="6 8" id="KW-1278">Translocase</keyword>
<dbReference type="NCBIfam" id="TIGR01187">
    <property type="entry name" value="potA"/>
    <property type="match status" value="1"/>
</dbReference>
<comment type="similarity">
    <text evidence="8">Belongs to the ABC transporter superfamily. Spermidine/putrescine importer (TC 3.A.1.11.1) family.</text>
</comment>
<dbReference type="Proteomes" id="UP000325375">
    <property type="component" value="Unassembled WGS sequence"/>
</dbReference>
<evidence type="ECO:0000256" key="7">
    <source>
        <dbReference type="ARBA" id="ARBA00023136"/>
    </source>
</evidence>
<dbReference type="InterPro" id="IPR005893">
    <property type="entry name" value="PotA-like"/>
</dbReference>
<dbReference type="SUPFAM" id="SSF50331">
    <property type="entry name" value="MOP-like"/>
    <property type="match status" value="1"/>
</dbReference>
<evidence type="ECO:0000256" key="5">
    <source>
        <dbReference type="ARBA" id="ARBA00022840"/>
    </source>
</evidence>
<keyword evidence="9" id="KW-0378">Hydrolase</keyword>
<dbReference type="GO" id="GO:0043190">
    <property type="term" value="C:ATP-binding cassette (ABC) transporter complex"/>
    <property type="evidence" value="ECO:0007669"/>
    <property type="project" value="InterPro"/>
</dbReference>
<dbReference type="PROSITE" id="PS50893">
    <property type="entry name" value="ABC_TRANSPORTER_2"/>
    <property type="match status" value="1"/>
</dbReference>
<dbReference type="Pfam" id="PF00005">
    <property type="entry name" value="ABC_tran"/>
    <property type="match status" value="1"/>
</dbReference>
<dbReference type="GO" id="GO:0015847">
    <property type="term" value="P:putrescine transport"/>
    <property type="evidence" value="ECO:0007669"/>
    <property type="project" value="UniProtKB-ARBA"/>
</dbReference>
<dbReference type="RefSeq" id="WP_150602042.1">
    <property type="nucleotide sequence ID" value="NZ_CABVHX010000003.1"/>
</dbReference>
<organism evidence="9 10">
    <name type="scientific">Pseudomonas fluorescens</name>
    <dbReference type="NCBI Taxonomy" id="294"/>
    <lineage>
        <taxon>Bacteria</taxon>
        <taxon>Pseudomonadati</taxon>
        <taxon>Pseudomonadota</taxon>
        <taxon>Gammaproteobacteria</taxon>
        <taxon>Pseudomonadales</taxon>
        <taxon>Pseudomonadaceae</taxon>
        <taxon>Pseudomonas</taxon>
    </lineage>
</organism>
<dbReference type="InterPro" id="IPR008995">
    <property type="entry name" value="Mo/tungstate-bd_C_term_dom"/>
</dbReference>
<evidence type="ECO:0000256" key="1">
    <source>
        <dbReference type="ARBA" id="ARBA00022448"/>
    </source>
</evidence>
<name>A0A5E7ASH1_PSEFL</name>
<dbReference type="SUPFAM" id="SSF52540">
    <property type="entry name" value="P-loop containing nucleoside triphosphate hydrolases"/>
    <property type="match status" value="1"/>
</dbReference>
<keyword evidence="7 8" id="KW-0472">Membrane</keyword>
<dbReference type="FunFam" id="2.40.50.100:FF:000034">
    <property type="entry name" value="Spermidine/putrescine import ATP-binding protein PotA"/>
    <property type="match status" value="1"/>
</dbReference>
<dbReference type="SMART" id="SM00382">
    <property type="entry name" value="AAA"/>
    <property type="match status" value="1"/>
</dbReference>
<evidence type="ECO:0000313" key="9">
    <source>
        <dbReference type="EMBL" id="VVN81549.1"/>
    </source>
</evidence>
<reference evidence="9 10" key="1">
    <citation type="submission" date="2019-09" db="EMBL/GenBank/DDBJ databases">
        <authorList>
            <person name="Chandra G."/>
            <person name="Truman W A."/>
        </authorList>
    </citation>
    <scope>NUCLEOTIDE SEQUENCE [LARGE SCALE GENOMIC DNA]</scope>
    <source>
        <strain evidence="9">PS718</strain>
    </source>
</reference>
<dbReference type="PANTHER" id="PTHR42781">
    <property type="entry name" value="SPERMIDINE/PUTRESCINE IMPORT ATP-BINDING PROTEIN POTA"/>
    <property type="match status" value="1"/>
</dbReference>
<dbReference type="EC" id="7.6.2.11" evidence="8"/>
<dbReference type="InterPro" id="IPR003439">
    <property type="entry name" value="ABC_transporter-like_ATP-bd"/>
</dbReference>
<evidence type="ECO:0000256" key="8">
    <source>
        <dbReference type="RuleBase" id="RU364083"/>
    </source>
</evidence>
<accession>A0A5E7ASH1</accession>
<evidence type="ECO:0000256" key="6">
    <source>
        <dbReference type="ARBA" id="ARBA00022967"/>
    </source>
</evidence>
<sequence>MAVASGAYKKALEGDQTPKQVLVKIDRVTKKFDETIAVDDVSLEIKKGEIFALLGGSGSGKSTLLRMLAGFERPTEGRIFLDGVDITDMPPYERPINMMFQSYALFPHMTVAQNIAFGLQQDKIPKAEVEARVAEMLKLVQMSQYAKRKPHQLSGGQRQRVALARSLAKRPKLLLLDEPMGALDKKLRSQMQLELVEIIERVGVTCVMVTHDQEEAMTMAERIAIMHLGWIAQIGSPIDIYETPTSRLVCEFIGNVNIFEGEVIDDAEGHATITCKDLDRQIYVGHGISTSVQDKSVTYAIRPEKLLVTAEQPTCEYNWSSGKVHDIAYLGGHSVFYVELPSGKLVQSFVANAERRGARPTWGDQVFVYWEDDSGVVLRS</sequence>
<dbReference type="EMBL" id="CABVHX010000003">
    <property type="protein sequence ID" value="VVN81549.1"/>
    <property type="molecule type" value="Genomic_DNA"/>
</dbReference>
<keyword evidence="5 8" id="KW-0067">ATP-binding</keyword>
<comment type="function">
    <text evidence="8">Part of the ABC transporter complex PotABCD involved in spermidine/putrescine import. Responsible for energy coupling to the transport system.</text>
</comment>
<dbReference type="InterPro" id="IPR013611">
    <property type="entry name" value="Transp-assoc_OB_typ2"/>
</dbReference>
<keyword evidence="2 8" id="KW-1003">Cell membrane</keyword>
<dbReference type="GO" id="GO:0015417">
    <property type="term" value="F:ABC-type polyamine transporter activity"/>
    <property type="evidence" value="ECO:0007669"/>
    <property type="project" value="UniProtKB-EC"/>
</dbReference>
<keyword evidence="1 8" id="KW-0813">Transport</keyword>
<dbReference type="Gene3D" id="2.40.50.100">
    <property type="match status" value="1"/>
</dbReference>
<dbReference type="Pfam" id="PF08402">
    <property type="entry name" value="TOBE_2"/>
    <property type="match status" value="1"/>
</dbReference>
<evidence type="ECO:0000256" key="3">
    <source>
        <dbReference type="ARBA" id="ARBA00022519"/>
    </source>
</evidence>
<dbReference type="InterPro" id="IPR027417">
    <property type="entry name" value="P-loop_NTPase"/>
</dbReference>
<dbReference type="GO" id="GO:0016887">
    <property type="term" value="F:ATP hydrolysis activity"/>
    <property type="evidence" value="ECO:0007669"/>
    <property type="project" value="InterPro"/>
</dbReference>
<evidence type="ECO:0000313" key="10">
    <source>
        <dbReference type="Proteomes" id="UP000325375"/>
    </source>
</evidence>
<dbReference type="InterPro" id="IPR050093">
    <property type="entry name" value="ABC_SmlMolc_Importer"/>
</dbReference>
<dbReference type="Gene3D" id="3.40.50.300">
    <property type="entry name" value="P-loop containing nucleotide triphosphate hydrolases"/>
    <property type="match status" value="1"/>
</dbReference>
<gene>
    <name evidence="9" type="primary">potA_2</name>
    <name evidence="8" type="synonym">potA</name>
    <name evidence="9" type="ORF">PS718_01145</name>
</gene>
<comment type="subunit">
    <text evidence="8">The complex is composed of two ATP-binding proteins (PotA), two transmembrane proteins (PotB and PotC) and a solute-binding protein (PotD).</text>
</comment>
<evidence type="ECO:0000256" key="4">
    <source>
        <dbReference type="ARBA" id="ARBA00022741"/>
    </source>
</evidence>
<dbReference type="PANTHER" id="PTHR42781:SF5">
    <property type="entry name" value="PUTRESCINE TRANSPORT ATP-BINDING PROTEIN POTG"/>
    <property type="match status" value="1"/>
</dbReference>
<dbReference type="FunFam" id="3.40.50.300:FF:000133">
    <property type="entry name" value="Spermidine/putrescine import ATP-binding protein PotA"/>
    <property type="match status" value="1"/>
</dbReference>
<keyword evidence="4 8" id="KW-0547">Nucleotide-binding</keyword>
<comment type="catalytic activity">
    <reaction evidence="8">
        <text>ATP + H2O + polyamine-[polyamine-binding protein]Side 1 = ADP + phosphate + polyamineSide 2 + [polyamine-binding protein]Side 1.</text>
        <dbReference type="EC" id="7.6.2.11"/>
    </reaction>
</comment>